<dbReference type="Proteomes" id="UP000485058">
    <property type="component" value="Unassembled WGS sequence"/>
</dbReference>
<organism evidence="5 6">
    <name type="scientific">Haematococcus lacustris</name>
    <name type="common">Green alga</name>
    <name type="synonym">Haematococcus pluvialis</name>
    <dbReference type="NCBI Taxonomy" id="44745"/>
    <lineage>
        <taxon>Eukaryota</taxon>
        <taxon>Viridiplantae</taxon>
        <taxon>Chlorophyta</taxon>
        <taxon>core chlorophytes</taxon>
        <taxon>Chlorophyceae</taxon>
        <taxon>CS clade</taxon>
        <taxon>Chlamydomonadales</taxon>
        <taxon>Haematococcaceae</taxon>
        <taxon>Haematococcus</taxon>
    </lineage>
</organism>
<comment type="caution">
    <text evidence="5">The sequence shown here is derived from an EMBL/GenBank/DDBJ whole genome shotgun (WGS) entry which is preliminary data.</text>
</comment>
<accession>A0A699YKG0</accession>
<feature type="non-terminal residue" evidence="5">
    <location>
        <position position="164"/>
    </location>
</feature>
<evidence type="ECO:0000256" key="1">
    <source>
        <dbReference type="ARBA" id="ARBA00009275"/>
    </source>
</evidence>
<dbReference type="InterPro" id="IPR001130">
    <property type="entry name" value="TatD-like"/>
</dbReference>
<protein>
    <submittedName>
        <fullName evidence="5">Uncharacterized protein</fullName>
    </submittedName>
</protein>
<dbReference type="PANTHER" id="PTHR10060:SF15">
    <property type="entry name" value="DEOXYRIBONUCLEASE TATDN1"/>
    <property type="match status" value="1"/>
</dbReference>
<dbReference type="GO" id="GO:0005829">
    <property type="term" value="C:cytosol"/>
    <property type="evidence" value="ECO:0007669"/>
    <property type="project" value="TreeGrafter"/>
</dbReference>
<dbReference type="PANTHER" id="PTHR10060">
    <property type="entry name" value="TATD FAMILY DEOXYRIBONUCLEASE"/>
    <property type="match status" value="1"/>
</dbReference>
<evidence type="ECO:0000256" key="3">
    <source>
        <dbReference type="ARBA" id="ARBA00022723"/>
    </source>
</evidence>
<sequence length="164" mass="18139">MATERHKPSQGDLVQAVLLRSAEPLIDIGANLGDPSFDKDMDAVIQRARNANVASMIVTGTCSKTCSKAQRLCEQSSYPLYFTAGVHPHNAKECHDLTLTELRRFASHAKCVAIGECGLDFNRNFSPQAVQLEWFEKQVALAVELRKPLFMHCREAAPQLADVL</sequence>
<keyword evidence="6" id="KW-1185">Reference proteome</keyword>
<dbReference type="GO" id="GO:0046872">
    <property type="term" value="F:metal ion binding"/>
    <property type="evidence" value="ECO:0007669"/>
    <property type="project" value="UniProtKB-KW"/>
</dbReference>
<dbReference type="Pfam" id="PF01026">
    <property type="entry name" value="TatD_DNase"/>
    <property type="match status" value="1"/>
</dbReference>
<comment type="similarity">
    <text evidence="1">Belongs to the metallo-dependent hydrolases superfamily. TatD-type hydrolase family.</text>
</comment>
<dbReference type="InterPro" id="IPR032466">
    <property type="entry name" value="Metal_Hydrolase"/>
</dbReference>
<dbReference type="InterPro" id="IPR050891">
    <property type="entry name" value="TatD-type_Hydrolase"/>
</dbReference>
<keyword evidence="3" id="KW-0479">Metal-binding</keyword>
<name>A0A699YKG0_HAELA</name>
<dbReference type="CDD" id="cd01310">
    <property type="entry name" value="TatD_DNAse"/>
    <property type="match status" value="1"/>
</dbReference>
<dbReference type="SUPFAM" id="SSF51556">
    <property type="entry name" value="Metallo-dependent hydrolases"/>
    <property type="match status" value="1"/>
</dbReference>
<evidence type="ECO:0000313" key="6">
    <source>
        <dbReference type="Proteomes" id="UP000485058"/>
    </source>
</evidence>
<evidence type="ECO:0000313" key="5">
    <source>
        <dbReference type="EMBL" id="GFH10553.1"/>
    </source>
</evidence>
<dbReference type="AlphaFoldDB" id="A0A699YKG0"/>
<keyword evidence="4" id="KW-0378">Hydrolase</keyword>
<dbReference type="GO" id="GO:0008310">
    <property type="term" value="F:single-stranded DNA 3'-5' DNA exonuclease activity"/>
    <property type="evidence" value="ECO:0007669"/>
    <property type="project" value="TreeGrafter"/>
</dbReference>
<proteinExistence type="inferred from homology"/>
<evidence type="ECO:0000256" key="4">
    <source>
        <dbReference type="ARBA" id="ARBA00022801"/>
    </source>
</evidence>
<gene>
    <name evidence="5" type="ORF">HaLaN_05884</name>
</gene>
<reference evidence="5 6" key="1">
    <citation type="submission" date="2020-02" db="EMBL/GenBank/DDBJ databases">
        <title>Draft genome sequence of Haematococcus lacustris strain NIES-144.</title>
        <authorList>
            <person name="Morimoto D."/>
            <person name="Nakagawa S."/>
            <person name="Yoshida T."/>
            <person name="Sawayama S."/>
        </authorList>
    </citation>
    <scope>NUCLEOTIDE SEQUENCE [LARGE SCALE GENOMIC DNA]</scope>
    <source>
        <strain evidence="5 6">NIES-144</strain>
    </source>
</reference>
<feature type="non-terminal residue" evidence="5">
    <location>
        <position position="1"/>
    </location>
</feature>
<dbReference type="EMBL" id="BLLF01000325">
    <property type="protein sequence ID" value="GFH10553.1"/>
    <property type="molecule type" value="Genomic_DNA"/>
</dbReference>
<evidence type="ECO:0000256" key="2">
    <source>
        <dbReference type="ARBA" id="ARBA00022722"/>
    </source>
</evidence>
<dbReference type="Gene3D" id="3.20.20.140">
    <property type="entry name" value="Metal-dependent hydrolases"/>
    <property type="match status" value="1"/>
</dbReference>
<keyword evidence="2" id="KW-0540">Nuclease</keyword>